<comment type="subcellular location">
    <subcellularLocation>
        <location evidence="7">Cytoplasm</location>
    </subcellularLocation>
</comment>
<comment type="catalytic activity">
    <reaction evidence="5 7">
        <text>2-deoxy-D-ribose 5-phosphate = D-glyceraldehyde 3-phosphate + acetaldehyde</text>
        <dbReference type="Rhea" id="RHEA:12821"/>
        <dbReference type="ChEBI" id="CHEBI:15343"/>
        <dbReference type="ChEBI" id="CHEBI:59776"/>
        <dbReference type="ChEBI" id="CHEBI:62877"/>
        <dbReference type="EC" id="4.1.2.4"/>
    </reaction>
</comment>
<dbReference type="NCBIfam" id="TIGR00126">
    <property type="entry name" value="deoC"/>
    <property type="match status" value="1"/>
</dbReference>
<evidence type="ECO:0000256" key="4">
    <source>
        <dbReference type="ARBA" id="ARBA00023270"/>
    </source>
</evidence>
<evidence type="ECO:0000256" key="2">
    <source>
        <dbReference type="ARBA" id="ARBA00022490"/>
    </source>
</evidence>
<dbReference type="SMART" id="SM01133">
    <property type="entry name" value="DeoC"/>
    <property type="match status" value="1"/>
</dbReference>
<evidence type="ECO:0000256" key="7">
    <source>
        <dbReference type="HAMAP-Rule" id="MF_00114"/>
    </source>
</evidence>
<dbReference type="FunFam" id="3.20.20.70:FF:000044">
    <property type="entry name" value="Deoxyribose-phosphate aldolase"/>
    <property type="match status" value="1"/>
</dbReference>
<comment type="similarity">
    <text evidence="1 7">Belongs to the DeoC/FbaB aldolase family. DeoC type 1 subfamily.</text>
</comment>
<dbReference type="EC" id="4.1.2.4" evidence="7"/>
<dbReference type="InterPro" id="IPR013785">
    <property type="entry name" value="Aldolase_TIM"/>
</dbReference>
<evidence type="ECO:0000256" key="6">
    <source>
        <dbReference type="ARBA" id="ARBA00056337"/>
    </source>
</evidence>
<dbReference type="GO" id="GO:0006018">
    <property type="term" value="P:2-deoxyribose 1-phosphate catabolic process"/>
    <property type="evidence" value="ECO:0007669"/>
    <property type="project" value="UniProtKB-UniRule"/>
</dbReference>
<dbReference type="InterPro" id="IPR011343">
    <property type="entry name" value="DeoC"/>
</dbReference>
<dbReference type="PANTHER" id="PTHR10889:SF1">
    <property type="entry name" value="DEOXYRIBOSE-PHOSPHATE ALDOLASE"/>
    <property type="match status" value="1"/>
</dbReference>
<keyword evidence="3 7" id="KW-0456">Lyase</keyword>
<feature type="active site" description="Proton donor/acceptor" evidence="7">
    <location>
        <position position="205"/>
    </location>
</feature>
<organism evidence="8">
    <name type="scientific">Candidatus Kentrum sp. FM</name>
    <dbReference type="NCBI Taxonomy" id="2126340"/>
    <lineage>
        <taxon>Bacteria</taxon>
        <taxon>Pseudomonadati</taxon>
        <taxon>Pseudomonadota</taxon>
        <taxon>Gammaproteobacteria</taxon>
        <taxon>Candidatus Kentrum</taxon>
    </lineage>
</organism>
<dbReference type="Gene3D" id="3.20.20.70">
    <property type="entry name" value="Aldolase class I"/>
    <property type="match status" value="1"/>
</dbReference>
<dbReference type="PANTHER" id="PTHR10889">
    <property type="entry name" value="DEOXYRIBOSE-PHOSPHATE ALDOLASE"/>
    <property type="match status" value="1"/>
</dbReference>
<dbReference type="EMBL" id="CAADFL010000878">
    <property type="protein sequence ID" value="VFK22720.1"/>
    <property type="molecule type" value="Genomic_DNA"/>
</dbReference>
<feature type="active site" description="Proton donor/acceptor" evidence="7">
    <location>
        <position position="112"/>
    </location>
</feature>
<gene>
    <name evidence="7" type="primary">deoC</name>
    <name evidence="8" type="ORF">BECKFM1743B_GA0114221_108781</name>
</gene>
<dbReference type="GO" id="GO:0004139">
    <property type="term" value="F:deoxyribose-phosphate aldolase activity"/>
    <property type="evidence" value="ECO:0007669"/>
    <property type="project" value="UniProtKB-UniRule"/>
</dbReference>
<dbReference type="GO" id="GO:0009264">
    <property type="term" value="P:deoxyribonucleotide catabolic process"/>
    <property type="evidence" value="ECO:0007669"/>
    <property type="project" value="UniProtKB-UniRule"/>
</dbReference>
<accession>A0A450X0A6</accession>
<evidence type="ECO:0000256" key="1">
    <source>
        <dbReference type="ARBA" id="ARBA00010936"/>
    </source>
</evidence>
<dbReference type="InterPro" id="IPR028581">
    <property type="entry name" value="DeoC_typeI"/>
</dbReference>
<dbReference type="CDD" id="cd00959">
    <property type="entry name" value="DeoC"/>
    <property type="match status" value="1"/>
</dbReference>
<reference evidence="8" key="1">
    <citation type="submission" date="2019-02" db="EMBL/GenBank/DDBJ databases">
        <authorList>
            <person name="Gruber-Vodicka R. H."/>
            <person name="Seah K. B. B."/>
        </authorList>
    </citation>
    <scope>NUCLEOTIDE SEQUENCE</scope>
    <source>
        <strain evidence="8">BECK_BZ164</strain>
    </source>
</reference>
<feature type="active site" description="Schiff-base intermediate with acetaldehyde" evidence="7">
    <location>
        <position position="175"/>
    </location>
</feature>
<dbReference type="SUPFAM" id="SSF51569">
    <property type="entry name" value="Aldolase"/>
    <property type="match status" value="1"/>
</dbReference>
<sequence>MYTFDGVILNLKFPRNREPAMKKNELARIIDHTILKPQTTHEDLEVLCKEAIEYRFASVCVNPCNVAYVIERLDGHGVPVCSVAGFPLGANKTGVKVYEAASLLEDGVTEIDMVMNIGALKNKDYALAERDIKEVRDSIGKDIVLKVIIEAPLLTEEEKIAATRMVISANADYVKTATGMNSVGGATVQDVELLKKTANGKVKVKAAGGIRDYERAMAMVKAGADRIGTSSAVAILLNS</sequence>
<comment type="pathway">
    <text evidence="7">Carbohydrate degradation; 2-deoxy-D-ribose 1-phosphate degradation; D-glyceraldehyde 3-phosphate and acetaldehyde from 2-deoxy-alpha-D-ribose 1-phosphate: step 2/2.</text>
</comment>
<comment type="function">
    <text evidence="6 7">Catalyzes a reversible aldol reaction between acetaldehyde and D-glyceraldehyde 3-phosphate to generate 2-deoxy-D-ribose 5-phosphate.</text>
</comment>
<evidence type="ECO:0000256" key="3">
    <source>
        <dbReference type="ARBA" id="ARBA00023239"/>
    </source>
</evidence>
<dbReference type="UniPathway" id="UPA00002">
    <property type="reaction ID" value="UER00468"/>
</dbReference>
<proteinExistence type="inferred from homology"/>
<keyword evidence="4 7" id="KW-0704">Schiff base</keyword>
<dbReference type="Pfam" id="PF01791">
    <property type="entry name" value="DeoC"/>
    <property type="match status" value="1"/>
</dbReference>
<dbReference type="GO" id="GO:0005737">
    <property type="term" value="C:cytoplasm"/>
    <property type="evidence" value="ECO:0007669"/>
    <property type="project" value="UniProtKB-SubCell"/>
</dbReference>
<dbReference type="GO" id="GO:0016052">
    <property type="term" value="P:carbohydrate catabolic process"/>
    <property type="evidence" value="ECO:0007669"/>
    <property type="project" value="TreeGrafter"/>
</dbReference>
<protein>
    <recommendedName>
        <fullName evidence="7">Deoxyribose-phosphate aldolase</fullName>
        <shortName evidence="7">DERA</shortName>
        <ecNumber evidence="7">4.1.2.4</ecNumber>
    </recommendedName>
    <alternativeName>
        <fullName evidence="7">2-deoxy-D-ribose 5-phosphate aldolase</fullName>
    </alternativeName>
    <alternativeName>
        <fullName evidence="7">Phosphodeoxyriboaldolase</fullName>
        <shortName evidence="7">Deoxyriboaldolase</shortName>
    </alternativeName>
</protein>
<dbReference type="InterPro" id="IPR002915">
    <property type="entry name" value="DeoC/FbaB/LacD_aldolase"/>
</dbReference>
<evidence type="ECO:0000256" key="5">
    <source>
        <dbReference type="ARBA" id="ARBA00048791"/>
    </source>
</evidence>
<name>A0A450X0A6_9GAMM</name>
<evidence type="ECO:0000313" key="8">
    <source>
        <dbReference type="EMBL" id="VFK22720.1"/>
    </source>
</evidence>
<keyword evidence="2 7" id="KW-0963">Cytoplasm</keyword>
<dbReference type="PIRSF" id="PIRSF001357">
    <property type="entry name" value="DeoC"/>
    <property type="match status" value="1"/>
</dbReference>
<dbReference type="AlphaFoldDB" id="A0A450X0A6"/>
<dbReference type="HAMAP" id="MF_00114">
    <property type="entry name" value="DeoC_type1"/>
    <property type="match status" value="1"/>
</dbReference>